<feature type="compositionally biased region" description="Low complexity" evidence="1">
    <location>
        <begin position="304"/>
        <end position="314"/>
    </location>
</feature>
<organism evidence="2 3">
    <name type="scientific">Deinococcus depolymerans</name>
    <dbReference type="NCBI Taxonomy" id="392408"/>
    <lineage>
        <taxon>Bacteria</taxon>
        <taxon>Thermotogati</taxon>
        <taxon>Deinococcota</taxon>
        <taxon>Deinococci</taxon>
        <taxon>Deinococcales</taxon>
        <taxon>Deinococcaceae</taxon>
        <taxon>Deinococcus</taxon>
    </lineage>
</organism>
<evidence type="ECO:0000313" key="3">
    <source>
        <dbReference type="Proteomes" id="UP001500191"/>
    </source>
</evidence>
<evidence type="ECO:0000313" key="2">
    <source>
        <dbReference type="EMBL" id="GAA0508657.1"/>
    </source>
</evidence>
<gene>
    <name evidence="2" type="ORF">GCM10008937_15620</name>
</gene>
<feature type="region of interest" description="Disordered" evidence="1">
    <location>
        <begin position="181"/>
        <end position="212"/>
    </location>
</feature>
<reference evidence="3" key="1">
    <citation type="journal article" date="2019" name="Int. J. Syst. Evol. Microbiol.">
        <title>The Global Catalogue of Microorganisms (GCM) 10K type strain sequencing project: providing services to taxonomists for standard genome sequencing and annotation.</title>
        <authorList>
            <consortium name="The Broad Institute Genomics Platform"/>
            <consortium name="The Broad Institute Genome Sequencing Center for Infectious Disease"/>
            <person name="Wu L."/>
            <person name="Ma J."/>
        </authorList>
    </citation>
    <scope>NUCLEOTIDE SEQUENCE [LARGE SCALE GENOMIC DNA]</scope>
    <source>
        <strain evidence="3">JCM 14368</strain>
    </source>
</reference>
<dbReference type="Proteomes" id="UP001500191">
    <property type="component" value="Unassembled WGS sequence"/>
</dbReference>
<keyword evidence="3" id="KW-1185">Reference proteome</keyword>
<comment type="caution">
    <text evidence="2">The sequence shown here is derived from an EMBL/GenBank/DDBJ whole genome shotgun (WGS) entry which is preliminary data.</text>
</comment>
<sequence>MRPTDTLRPLLEEMFTTSADAAAGVHRKLPGGLHVKAAVKGERRMLIVWRTADRLPSARECEVVGAAAGMITPTFRSWQCRESQDAFLITEGFTGQACTHDWSKTAPVDGGHASTCGRCGATWERTQSSRAKTERLRYNSEKVSPARFAQFLERGPVGGPPAEQAPSVVPAVQESLWAAPEVQTAAPPPPPRQRPPRKAARPSGPETPAEQAERTRLIGLLTCITFWSACWSPWFRRAVTIDMRRATLRGSTLDELRDEVRSVYVRRTLPYAVPYVLLACRWQHLTRALPEHATPLPKTRQTSARAAGTRKAAA</sequence>
<feature type="region of interest" description="Disordered" evidence="1">
    <location>
        <begin position="293"/>
        <end position="314"/>
    </location>
</feature>
<dbReference type="RefSeq" id="WP_343757496.1">
    <property type="nucleotide sequence ID" value="NZ_BAAADB010000012.1"/>
</dbReference>
<dbReference type="EMBL" id="BAAADB010000012">
    <property type="protein sequence ID" value="GAA0508657.1"/>
    <property type="molecule type" value="Genomic_DNA"/>
</dbReference>
<name>A0ABP3LWI0_9DEIO</name>
<evidence type="ECO:0000256" key="1">
    <source>
        <dbReference type="SAM" id="MobiDB-lite"/>
    </source>
</evidence>
<proteinExistence type="predicted"/>
<protein>
    <submittedName>
        <fullName evidence="2">Uncharacterized protein</fullName>
    </submittedName>
</protein>
<accession>A0ABP3LWI0</accession>